<sequence>MDSMPVLPRRNNLKGCDVRYSFMVLVKWWLGCLKREREEDGAHLSPLSRAFWSDGSRTSSVMANVIEEEE</sequence>
<keyword evidence="2" id="KW-1185">Reference proteome</keyword>
<dbReference type="AlphaFoldDB" id="M4BHQ4"/>
<dbReference type="VEuPathDB" id="FungiDB:HpaG805930"/>
<reference evidence="2" key="1">
    <citation type="journal article" date="2010" name="Science">
        <title>Signatures of adaptation to obligate biotrophy in the Hyaloperonospora arabidopsidis genome.</title>
        <authorList>
            <person name="Baxter L."/>
            <person name="Tripathy S."/>
            <person name="Ishaque N."/>
            <person name="Boot N."/>
            <person name="Cabral A."/>
            <person name="Kemen E."/>
            <person name="Thines M."/>
            <person name="Ah-Fong A."/>
            <person name="Anderson R."/>
            <person name="Badejoko W."/>
            <person name="Bittner-Eddy P."/>
            <person name="Boore J.L."/>
            <person name="Chibucos M.C."/>
            <person name="Coates M."/>
            <person name="Dehal P."/>
            <person name="Delehaunty K."/>
            <person name="Dong S."/>
            <person name="Downton P."/>
            <person name="Dumas B."/>
            <person name="Fabro G."/>
            <person name="Fronick C."/>
            <person name="Fuerstenberg S.I."/>
            <person name="Fulton L."/>
            <person name="Gaulin E."/>
            <person name="Govers F."/>
            <person name="Hughes L."/>
            <person name="Humphray S."/>
            <person name="Jiang R.H."/>
            <person name="Judelson H."/>
            <person name="Kamoun S."/>
            <person name="Kyung K."/>
            <person name="Meijer H."/>
            <person name="Minx P."/>
            <person name="Morris P."/>
            <person name="Nelson J."/>
            <person name="Phuntumart V."/>
            <person name="Qutob D."/>
            <person name="Rehmany A."/>
            <person name="Rougon-Cardoso A."/>
            <person name="Ryden P."/>
            <person name="Torto-Alalibo T."/>
            <person name="Studholme D."/>
            <person name="Wang Y."/>
            <person name="Win J."/>
            <person name="Wood J."/>
            <person name="Clifton S.W."/>
            <person name="Rogers J."/>
            <person name="Van den Ackerveken G."/>
            <person name="Jones J.D."/>
            <person name="McDowell J.M."/>
            <person name="Beynon J."/>
            <person name="Tyler B.M."/>
        </authorList>
    </citation>
    <scope>NUCLEOTIDE SEQUENCE [LARGE SCALE GENOMIC DNA]</scope>
    <source>
        <strain evidence="2">Emoy2</strain>
    </source>
</reference>
<evidence type="ECO:0000313" key="1">
    <source>
        <dbReference type="EnsemblProtists" id="HpaP805930"/>
    </source>
</evidence>
<dbReference type="HOGENOM" id="CLU_2763286_0_0_1"/>
<accession>M4BHQ4</accession>
<evidence type="ECO:0000313" key="2">
    <source>
        <dbReference type="Proteomes" id="UP000011713"/>
    </source>
</evidence>
<name>M4BHQ4_HYAAE</name>
<proteinExistence type="predicted"/>
<dbReference type="InParanoid" id="M4BHQ4"/>
<dbReference type="EnsemblProtists" id="HpaT805930">
    <property type="protein sequence ID" value="HpaP805930"/>
    <property type="gene ID" value="HpaG805930"/>
</dbReference>
<reference evidence="1" key="2">
    <citation type="submission" date="2015-06" db="UniProtKB">
        <authorList>
            <consortium name="EnsemblProtists"/>
        </authorList>
    </citation>
    <scope>IDENTIFICATION</scope>
    <source>
        <strain evidence="1">Emoy2</strain>
    </source>
</reference>
<dbReference type="Proteomes" id="UP000011713">
    <property type="component" value="Unassembled WGS sequence"/>
</dbReference>
<protein>
    <submittedName>
        <fullName evidence="1">Uncharacterized protein</fullName>
    </submittedName>
</protein>
<organism evidence="1 2">
    <name type="scientific">Hyaloperonospora arabidopsidis (strain Emoy2)</name>
    <name type="common">Downy mildew agent</name>
    <name type="synonym">Peronospora arabidopsidis</name>
    <dbReference type="NCBI Taxonomy" id="559515"/>
    <lineage>
        <taxon>Eukaryota</taxon>
        <taxon>Sar</taxon>
        <taxon>Stramenopiles</taxon>
        <taxon>Oomycota</taxon>
        <taxon>Peronosporomycetes</taxon>
        <taxon>Peronosporales</taxon>
        <taxon>Peronosporaceae</taxon>
        <taxon>Hyaloperonospora</taxon>
    </lineage>
</organism>
<dbReference type="EMBL" id="JH598269">
    <property type="status" value="NOT_ANNOTATED_CDS"/>
    <property type="molecule type" value="Genomic_DNA"/>
</dbReference>